<feature type="compositionally biased region" description="Polar residues" evidence="1">
    <location>
        <begin position="592"/>
        <end position="608"/>
    </location>
</feature>
<feature type="compositionally biased region" description="Polar residues" evidence="1">
    <location>
        <begin position="714"/>
        <end position="750"/>
    </location>
</feature>
<dbReference type="EMBL" id="CAJOBH010001764">
    <property type="protein sequence ID" value="CAF3872367.1"/>
    <property type="molecule type" value="Genomic_DNA"/>
</dbReference>
<feature type="compositionally biased region" description="Low complexity" evidence="1">
    <location>
        <begin position="694"/>
        <end position="708"/>
    </location>
</feature>
<comment type="caution">
    <text evidence="2">The sequence shown here is derived from an EMBL/GenBank/DDBJ whole genome shotgun (WGS) entry which is preliminary data.</text>
</comment>
<evidence type="ECO:0000256" key="1">
    <source>
        <dbReference type="SAM" id="MobiDB-lite"/>
    </source>
</evidence>
<dbReference type="Proteomes" id="UP000676336">
    <property type="component" value="Unassembled WGS sequence"/>
</dbReference>
<reference evidence="2" key="1">
    <citation type="submission" date="2021-02" db="EMBL/GenBank/DDBJ databases">
        <authorList>
            <person name="Nowell W R."/>
        </authorList>
    </citation>
    <scope>NUCLEOTIDE SEQUENCE</scope>
</reference>
<evidence type="ECO:0000313" key="5">
    <source>
        <dbReference type="Proteomes" id="UP000681967"/>
    </source>
</evidence>
<feature type="region of interest" description="Disordered" evidence="1">
    <location>
        <begin position="628"/>
        <end position="774"/>
    </location>
</feature>
<feature type="region of interest" description="Disordered" evidence="1">
    <location>
        <begin position="299"/>
        <end position="350"/>
    </location>
</feature>
<feature type="compositionally biased region" description="Polar residues" evidence="1">
    <location>
        <begin position="384"/>
        <end position="417"/>
    </location>
</feature>
<dbReference type="Proteomes" id="UP000681967">
    <property type="component" value="Unassembled WGS sequence"/>
</dbReference>
<feature type="compositionally biased region" description="Polar residues" evidence="1">
    <location>
        <begin position="628"/>
        <end position="667"/>
    </location>
</feature>
<evidence type="ECO:0000313" key="2">
    <source>
        <dbReference type="EMBL" id="CAF3872367.1"/>
    </source>
</evidence>
<accession>A0A8S2KZB6</accession>
<feature type="compositionally biased region" description="Basic and acidic residues" evidence="1">
    <location>
        <begin position="340"/>
        <end position="350"/>
    </location>
</feature>
<feature type="compositionally biased region" description="Polar residues" evidence="1">
    <location>
        <begin position="676"/>
        <end position="693"/>
    </location>
</feature>
<dbReference type="EMBL" id="CAJOBJ010003283">
    <property type="protein sequence ID" value="CAF3959762.1"/>
    <property type="molecule type" value="Genomic_DNA"/>
</dbReference>
<feature type="compositionally biased region" description="Low complexity" evidence="1">
    <location>
        <begin position="420"/>
        <end position="429"/>
    </location>
</feature>
<feature type="compositionally biased region" description="Polar residues" evidence="1">
    <location>
        <begin position="299"/>
        <end position="338"/>
    </location>
</feature>
<feature type="region of interest" description="Disordered" evidence="1">
    <location>
        <begin position="371"/>
        <end position="431"/>
    </location>
</feature>
<sequence>MTDRNFSMNNEMIQSISIDPSALLTTSTINALHFPDLTTSGISDSGGGRTIHLNLDGVGMCESMTESFCSVGGQDESIPFNNTNGLQNETATSHSFKSLGKKESISAQKKRRSRKAQYDAAADGVALDKIETVNIDDEQNEADDACFPANQSSDSVKRSSTEQQVHPGINLNEIKFILHPRISSTDLIENALYLTEFFTLSSNKSRLSTLSLDSIEKDHDHFDLFLYDSLNDESSDDGEQFFDCSNDTNLIQTIAKERRLIEQLTRRCSSLDSLDNYDHARSRSKLVSNVARMSSPLRTVTPLFNGSGNTRPTSPASSSPLRQTITTTNSSANYPNTTVRSRDVSREREREPLDFTDLEVMAKVQLENLRQAERQGPLSKRFGGSSNTLLSTDSRDVSPSSVFGATRNTSPVGNNGYITPRRSYSPSPSAAGRIPIRKNSFVVTESQYTHVLPSVSPRSGSPAIRTGHWSGRLTPSALETCMETSFIASNSPLPHSLLPNNADNPFADSASDQSGNKPPAVPKSLLPRNGVKPNNHRRSNTQTISTNLPNGYDLPDATDLKPSTPTNRPNVTPTTSNRTRPPVSRPLPMYRGSQTTYINTNNNTKVQAPSTLQKNVKKSANDLGSTFTAKQFSSNDNGLLNDVSNKPLTTPTRSQGALQRRTTTQSSIDKHPPPSSSSSIDMTTATLNNAQTTSIPRSSSSLSQGRRSGIPTIGKQQRPSIPTATRTTSTNVIHSSQSSDSMMVTRNIRTPGSVARPQIPDAMSPTSSWNEGCY</sequence>
<dbReference type="Proteomes" id="UP000681720">
    <property type="component" value="Unassembled WGS sequence"/>
</dbReference>
<dbReference type="AlphaFoldDB" id="A0A8S2KZB6"/>
<feature type="compositionally biased region" description="Polar residues" evidence="1">
    <location>
        <begin position="764"/>
        <end position="774"/>
    </location>
</feature>
<feature type="region of interest" description="Disordered" evidence="1">
    <location>
        <begin position="140"/>
        <end position="164"/>
    </location>
</feature>
<evidence type="ECO:0000313" key="3">
    <source>
        <dbReference type="EMBL" id="CAF3880362.1"/>
    </source>
</evidence>
<protein>
    <submittedName>
        <fullName evidence="2">Uncharacterized protein</fullName>
    </submittedName>
</protein>
<proteinExistence type="predicted"/>
<feature type="compositionally biased region" description="Polar residues" evidence="1">
    <location>
        <begin position="540"/>
        <end position="549"/>
    </location>
</feature>
<feature type="region of interest" description="Disordered" evidence="1">
    <location>
        <begin position="92"/>
        <end position="114"/>
    </location>
</feature>
<feature type="compositionally biased region" description="Low complexity" evidence="1">
    <location>
        <begin position="562"/>
        <end position="582"/>
    </location>
</feature>
<feature type="region of interest" description="Disordered" evidence="1">
    <location>
        <begin position="496"/>
        <end position="608"/>
    </location>
</feature>
<organism evidence="2 5">
    <name type="scientific">Rotaria magnacalcarata</name>
    <dbReference type="NCBI Taxonomy" id="392030"/>
    <lineage>
        <taxon>Eukaryota</taxon>
        <taxon>Metazoa</taxon>
        <taxon>Spiralia</taxon>
        <taxon>Gnathifera</taxon>
        <taxon>Rotifera</taxon>
        <taxon>Eurotatoria</taxon>
        <taxon>Bdelloidea</taxon>
        <taxon>Philodinida</taxon>
        <taxon>Philodinidae</taxon>
        <taxon>Rotaria</taxon>
    </lineage>
</organism>
<evidence type="ECO:0000313" key="4">
    <source>
        <dbReference type="EMBL" id="CAF3959762.1"/>
    </source>
</evidence>
<gene>
    <name evidence="2" type="ORF">BYL167_LOCUS6989</name>
    <name evidence="4" type="ORF">GIL414_LOCUS9552</name>
    <name evidence="3" type="ORF">SMN809_LOCUS5575</name>
</gene>
<dbReference type="EMBL" id="CAJOBI010001420">
    <property type="protein sequence ID" value="CAF3880362.1"/>
    <property type="molecule type" value="Genomic_DNA"/>
</dbReference>
<name>A0A8S2KZB6_9BILA</name>